<dbReference type="EMBL" id="VSRR010095364">
    <property type="protein sequence ID" value="MPC93584.1"/>
    <property type="molecule type" value="Genomic_DNA"/>
</dbReference>
<protein>
    <submittedName>
        <fullName evidence="1">Uncharacterized protein</fullName>
    </submittedName>
</protein>
<comment type="caution">
    <text evidence="1">The sequence shown here is derived from an EMBL/GenBank/DDBJ whole genome shotgun (WGS) entry which is preliminary data.</text>
</comment>
<reference evidence="1 2" key="1">
    <citation type="submission" date="2019-05" db="EMBL/GenBank/DDBJ databases">
        <title>Another draft genome of Portunus trituberculatus and its Hox gene families provides insights of decapod evolution.</title>
        <authorList>
            <person name="Jeong J.-H."/>
            <person name="Song I."/>
            <person name="Kim S."/>
            <person name="Choi T."/>
            <person name="Kim D."/>
            <person name="Ryu S."/>
            <person name="Kim W."/>
        </authorList>
    </citation>
    <scope>NUCLEOTIDE SEQUENCE [LARGE SCALE GENOMIC DNA]</scope>
    <source>
        <tissue evidence="1">Muscle</tissue>
    </source>
</reference>
<dbReference type="Proteomes" id="UP000324222">
    <property type="component" value="Unassembled WGS sequence"/>
</dbReference>
<proteinExistence type="predicted"/>
<name>A0A5B7JMM8_PORTR</name>
<evidence type="ECO:0000313" key="2">
    <source>
        <dbReference type="Proteomes" id="UP000324222"/>
    </source>
</evidence>
<keyword evidence="2" id="KW-1185">Reference proteome</keyword>
<gene>
    <name evidence="1" type="ORF">E2C01_088718</name>
</gene>
<sequence length="63" mass="7200">MFSLRWWCTPRPEAYLFVSHAKSNGILMTASRPLVLKETATSVHGVLVVTNRSLPHREVSHQR</sequence>
<dbReference type="AlphaFoldDB" id="A0A5B7JMM8"/>
<accession>A0A5B7JMM8</accession>
<evidence type="ECO:0000313" key="1">
    <source>
        <dbReference type="EMBL" id="MPC93584.1"/>
    </source>
</evidence>
<organism evidence="1 2">
    <name type="scientific">Portunus trituberculatus</name>
    <name type="common">Swimming crab</name>
    <name type="synonym">Neptunus trituberculatus</name>
    <dbReference type="NCBI Taxonomy" id="210409"/>
    <lineage>
        <taxon>Eukaryota</taxon>
        <taxon>Metazoa</taxon>
        <taxon>Ecdysozoa</taxon>
        <taxon>Arthropoda</taxon>
        <taxon>Crustacea</taxon>
        <taxon>Multicrustacea</taxon>
        <taxon>Malacostraca</taxon>
        <taxon>Eumalacostraca</taxon>
        <taxon>Eucarida</taxon>
        <taxon>Decapoda</taxon>
        <taxon>Pleocyemata</taxon>
        <taxon>Brachyura</taxon>
        <taxon>Eubrachyura</taxon>
        <taxon>Portunoidea</taxon>
        <taxon>Portunidae</taxon>
        <taxon>Portuninae</taxon>
        <taxon>Portunus</taxon>
    </lineage>
</organism>